<proteinExistence type="predicted"/>
<dbReference type="EMBL" id="FRBH01000009">
    <property type="protein sequence ID" value="SHL45564.1"/>
    <property type="molecule type" value="Genomic_DNA"/>
</dbReference>
<accession>A0A1M7AS58</accession>
<evidence type="ECO:0000256" key="1">
    <source>
        <dbReference type="SAM" id="Phobius"/>
    </source>
</evidence>
<feature type="transmembrane region" description="Helical" evidence="1">
    <location>
        <begin position="12"/>
        <end position="33"/>
    </location>
</feature>
<dbReference type="InterPro" id="IPR024294">
    <property type="entry name" value="DUF3810"/>
</dbReference>
<dbReference type="STRING" id="1434701.SAMN05443634_109139"/>
<keyword evidence="1" id="KW-0812">Transmembrane</keyword>
<keyword evidence="1" id="KW-1133">Transmembrane helix</keyword>
<feature type="transmembrane region" description="Helical" evidence="1">
    <location>
        <begin position="66"/>
        <end position="86"/>
    </location>
</feature>
<sequence>MFCVNTLYKRKKIIIISSIFIGQIILFSVLFSFQAVNNFIINYINFPISKLISNISNVVILPFGEFFYAFIGIIFLTFLTLILKSIFTNRKNLIKRIYQFLVFLNVIYFIYMLSWGVMYKKETLSFDKSKLVIETKVLKEIYCSDLEKAIEVRKLISENDSMTTVKFTSNLDDYNKEFLKLQYQLKNEKWLKNYHFLKNPHYKLSFISSIQNHLGILGYYNPFTVEANLNKFNTDLKQPSTLFHEYGHQMGFASESEANFLAYYLGTYSQNPDVRYSIYYKSIFSLLRAIYRSDPYFVKMELDNMYPQITIDRKAEINHYSKYDGKSSEVFSELNNQFLKANNDEGTISYSNYIQLVYYLYQTKKAKPN</sequence>
<evidence type="ECO:0000313" key="2">
    <source>
        <dbReference type="EMBL" id="SHL45564.1"/>
    </source>
</evidence>
<name>A0A1M7AS58_9FLAO</name>
<dbReference type="RefSeq" id="WP_072933105.1">
    <property type="nucleotide sequence ID" value="NZ_FRBH01000009.1"/>
</dbReference>
<gene>
    <name evidence="2" type="ORF">SAMN05443634_109139</name>
</gene>
<evidence type="ECO:0000313" key="3">
    <source>
        <dbReference type="Proteomes" id="UP000184120"/>
    </source>
</evidence>
<reference evidence="3" key="1">
    <citation type="submission" date="2016-11" db="EMBL/GenBank/DDBJ databases">
        <authorList>
            <person name="Varghese N."/>
            <person name="Submissions S."/>
        </authorList>
    </citation>
    <scope>NUCLEOTIDE SEQUENCE [LARGE SCALE GENOMIC DNA]</scope>
    <source>
        <strain evidence="3">DSM 27989</strain>
    </source>
</reference>
<keyword evidence="1" id="KW-0472">Membrane</keyword>
<feature type="transmembrane region" description="Helical" evidence="1">
    <location>
        <begin position="98"/>
        <end position="119"/>
    </location>
</feature>
<dbReference type="Pfam" id="PF12725">
    <property type="entry name" value="DUF3810"/>
    <property type="match status" value="1"/>
</dbReference>
<evidence type="ECO:0008006" key="4">
    <source>
        <dbReference type="Google" id="ProtNLM"/>
    </source>
</evidence>
<dbReference type="OrthoDB" id="1048788at2"/>
<organism evidence="2 3">
    <name type="scientific">Chishuiella changwenlii</name>
    <dbReference type="NCBI Taxonomy" id="1434701"/>
    <lineage>
        <taxon>Bacteria</taxon>
        <taxon>Pseudomonadati</taxon>
        <taxon>Bacteroidota</taxon>
        <taxon>Flavobacteriia</taxon>
        <taxon>Flavobacteriales</taxon>
        <taxon>Weeksellaceae</taxon>
        <taxon>Chishuiella</taxon>
    </lineage>
</organism>
<dbReference type="AlphaFoldDB" id="A0A1M7AS58"/>
<dbReference type="Proteomes" id="UP000184120">
    <property type="component" value="Unassembled WGS sequence"/>
</dbReference>
<protein>
    <recommendedName>
        <fullName evidence="4">DUF3810 domain-containing protein</fullName>
    </recommendedName>
</protein>